<evidence type="ECO:0000313" key="3">
    <source>
        <dbReference type="Proteomes" id="UP001527866"/>
    </source>
</evidence>
<comment type="caution">
    <text evidence="2">The sequence shown here is derived from an EMBL/GenBank/DDBJ whole genome shotgun (WGS) entry which is preliminary data.</text>
</comment>
<evidence type="ECO:0000313" key="2">
    <source>
        <dbReference type="EMBL" id="MDA2811366.1"/>
    </source>
</evidence>
<proteinExistence type="predicted"/>
<evidence type="ECO:0000259" key="1">
    <source>
        <dbReference type="Pfam" id="PF13349"/>
    </source>
</evidence>
<feature type="domain" description="DUF4097" evidence="1">
    <location>
        <begin position="56"/>
        <end position="235"/>
    </location>
</feature>
<name>A0ABT4U341_9ACTN</name>
<reference evidence="2 3" key="1">
    <citation type="submission" date="2023-01" db="EMBL/GenBank/DDBJ databases">
        <title>Draft genome sequence of Nocardiopsis sp. RSe5-2 isolated from halophytes.</title>
        <authorList>
            <person name="Duangmal K."/>
            <person name="Chantavorakit T."/>
        </authorList>
    </citation>
    <scope>NUCLEOTIDE SEQUENCE [LARGE SCALE GENOMIC DNA]</scope>
    <source>
        <strain evidence="2 3">RSe5-2</strain>
    </source>
</reference>
<dbReference type="Pfam" id="PF13349">
    <property type="entry name" value="DUF4097"/>
    <property type="match status" value="1"/>
</dbReference>
<dbReference type="InterPro" id="IPR025164">
    <property type="entry name" value="Toastrack_DUF4097"/>
</dbReference>
<dbReference type="Gene3D" id="2.160.20.120">
    <property type="match status" value="1"/>
</dbReference>
<accession>A0ABT4U341</accession>
<gene>
    <name evidence="2" type="ORF">O4J56_12050</name>
</gene>
<sequence>MPEFATPEPITADIDIVAGGVLVNATDRTDTVVEVRPRDPGKDADVRAAERVQVDYGNGRLTVASQKASAVGRMLQKGMVDVTVELPAESHIVAASGYGNIRCEGHVGSTRITANSSNIAVDRATGTSELTTSNGWIRAQTVDGSATVKSTNGSITLGTVTGPLRMATSHGDLSAERALDSVEARTPYGVIRVGEVVRGAVNLQANYGEVEVGIREGTAAWLDVDSKHGTVHTSLDAAEGPEASEETVEVYARSAYGDVVVRRA</sequence>
<protein>
    <submittedName>
        <fullName evidence="2">DUF4097 family beta strand repeat-containing protein</fullName>
    </submittedName>
</protein>
<keyword evidence="3" id="KW-1185">Reference proteome</keyword>
<organism evidence="2 3">
    <name type="scientific">Nocardiopsis endophytica</name>
    <dbReference type="NCBI Taxonomy" id="3018445"/>
    <lineage>
        <taxon>Bacteria</taxon>
        <taxon>Bacillati</taxon>
        <taxon>Actinomycetota</taxon>
        <taxon>Actinomycetes</taxon>
        <taxon>Streptosporangiales</taxon>
        <taxon>Nocardiopsidaceae</taxon>
        <taxon>Nocardiopsis</taxon>
    </lineage>
</organism>
<dbReference type="RefSeq" id="WP_270685821.1">
    <property type="nucleotide sequence ID" value="NZ_JAQFWQ010000028.1"/>
</dbReference>
<dbReference type="Proteomes" id="UP001527866">
    <property type="component" value="Unassembled WGS sequence"/>
</dbReference>
<dbReference type="EMBL" id="JAQFWQ010000028">
    <property type="protein sequence ID" value="MDA2811366.1"/>
    <property type="molecule type" value="Genomic_DNA"/>
</dbReference>